<reference evidence="4 5" key="1">
    <citation type="submission" date="2019-12" db="EMBL/GenBank/DDBJ databases">
        <authorList>
            <person name="Alioto T."/>
            <person name="Alioto T."/>
            <person name="Gomez Garrido J."/>
        </authorList>
    </citation>
    <scope>NUCLEOTIDE SEQUENCE [LARGE SCALE GENOMIC DNA]</scope>
</reference>
<dbReference type="OrthoDB" id="641566at2759"/>
<sequence>MDRKSSASRNLKPGKSRGFLDLQAPMQVNEQQNRCQGFMVSSSAQVQDVLPIPNRNMRRFDAPMSLVDCHGKPEVTNNSCDEDNSYSVGQHAVEHNDGVREKKELPWQRVKWTDQMVKLLITAISYIGEDPASDAVDAGGRRLSPILPKKGKWKAISKVMAEKGYQVSPQQCEDKFNDLNKRYKKLNDILGRGTSCKVVENSMLLDSMDLSEKAKNAVKKILGSKQLFYQEMCSYHNRNRMYIPHDQAIQRSLHLALRSSDNQESHETRAYVTDSTDKEEENEASDGVNEDIREKHALSKDLTLRVPAKRKKPGGEHEDMDSSYIMNCHTTVKRSGPHYQPSVDPLSGEGSDGESLHNQWFMSRTLQLEEQKLQIQAEMLELEKQRIRWLTSSEVEDGELEKMRLENEYLKLENERLAFEIKCREMGAN</sequence>
<dbReference type="AlphaFoldDB" id="A0A8S0PH80"/>
<feature type="coiled-coil region" evidence="1">
    <location>
        <begin position="363"/>
        <end position="422"/>
    </location>
</feature>
<feature type="compositionally biased region" description="Basic and acidic residues" evidence="2">
    <location>
        <begin position="290"/>
        <end position="303"/>
    </location>
</feature>
<feature type="domain" description="Myb/SANT-like DNA-binding" evidence="3">
    <location>
        <begin position="109"/>
        <end position="200"/>
    </location>
</feature>
<evidence type="ECO:0000256" key="1">
    <source>
        <dbReference type="SAM" id="Coils"/>
    </source>
</evidence>
<dbReference type="Pfam" id="PF13837">
    <property type="entry name" value="Myb_DNA-bind_4"/>
    <property type="match status" value="1"/>
</dbReference>
<dbReference type="Proteomes" id="UP000594638">
    <property type="component" value="Unassembled WGS sequence"/>
</dbReference>
<dbReference type="PANTHER" id="PTHR46327">
    <property type="entry name" value="F16F4.11 PROTEIN-RELATED"/>
    <property type="match status" value="1"/>
</dbReference>
<dbReference type="PANTHER" id="PTHR46327:SF3">
    <property type="entry name" value="TRANSCRIPTION FACTOR"/>
    <property type="match status" value="1"/>
</dbReference>
<proteinExistence type="predicted"/>
<dbReference type="EMBL" id="CACTIH010000064">
    <property type="protein sequence ID" value="CAA2946610.1"/>
    <property type="molecule type" value="Genomic_DNA"/>
</dbReference>
<dbReference type="Gramene" id="OE9A009055T1">
    <property type="protein sequence ID" value="OE9A009055C1"/>
    <property type="gene ID" value="OE9A009055"/>
</dbReference>
<evidence type="ECO:0000256" key="2">
    <source>
        <dbReference type="SAM" id="MobiDB-lite"/>
    </source>
</evidence>
<feature type="region of interest" description="Disordered" evidence="2">
    <location>
        <begin position="257"/>
        <end position="321"/>
    </location>
</feature>
<dbReference type="Gene3D" id="1.10.10.60">
    <property type="entry name" value="Homeodomain-like"/>
    <property type="match status" value="1"/>
</dbReference>
<keyword evidence="5" id="KW-1185">Reference proteome</keyword>
<evidence type="ECO:0000259" key="3">
    <source>
        <dbReference type="Pfam" id="PF13837"/>
    </source>
</evidence>
<organism evidence="4 5">
    <name type="scientific">Olea europaea subsp. europaea</name>
    <dbReference type="NCBI Taxonomy" id="158383"/>
    <lineage>
        <taxon>Eukaryota</taxon>
        <taxon>Viridiplantae</taxon>
        <taxon>Streptophyta</taxon>
        <taxon>Embryophyta</taxon>
        <taxon>Tracheophyta</taxon>
        <taxon>Spermatophyta</taxon>
        <taxon>Magnoliopsida</taxon>
        <taxon>eudicotyledons</taxon>
        <taxon>Gunneridae</taxon>
        <taxon>Pentapetalae</taxon>
        <taxon>asterids</taxon>
        <taxon>lamiids</taxon>
        <taxon>Lamiales</taxon>
        <taxon>Oleaceae</taxon>
        <taxon>Oleeae</taxon>
        <taxon>Olea</taxon>
    </lineage>
</organism>
<name>A0A8S0PH80_OLEEU</name>
<gene>
    <name evidence="4" type="ORF">OLEA9_A009055</name>
</gene>
<accession>A0A8S0PH80</accession>
<comment type="caution">
    <text evidence="4">The sequence shown here is derived from an EMBL/GenBank/DDBJ whole genome shotgun (WGS) entry which is preliminary data.</text>
</comment>
<dbReference type="InterPro" id="IPR044822">
    <property type="entry name" value="Myb_DNA-bind_4"/>
</dbReference>
<protein>
    <recommendedName>
        <fullName evidence="3">Myb/SANT-like DNA-binding domain-containing protein</fullName>
    </recommendedName>
</protein>
<evidence type="ECO:0000313" key="5">
    <source>
        <dbReference type="Proteomes" id="UP000594638"/>
    </source>
</evidence>
<keyword evidence="1" id="KW-0175">Coiled coil</keyword>
<evidence type="ECO:0000313" key="4">
    <source>
        <dbReference type="EMBL" id="CAA2946610.1"/>
    </source>
</evidence>